<dbReference type="InterPro" id="IPR014519">
    <property type="entry name" value="UCP024492"/>
</dbReference>
<dbReference type="EMBL" id="SMGO01000001">
    <property type="protein sequence ID" value="TCK84738.1"/>
    <property type="molecule type" value="Genomic_DNA"/>
</dbReference>
<dbReference type="Pfam" id="PF04343">
    <property type="entry name" value="DUF488"/>
    <property type="match status" value="1"/>
</dbReference>
<reference evidence="1 2" key="1">
    <citation type="submission" date="2019-03" db="EMBL/GenBank/DDBJ databases">
        <title>Genomic Encyclopedia of Archaeal and Bacterial Type Strains, Phase II (KMG-II): from individual species to whole genera.</title>
        <authorList>
            <person name="Goeker M."/>
        </authorList>
    </citation>
    <scope>NUCLEOTIDE SEQUENCE [LARGE SCALE GENOMIC DNA]</scope>
    <source>
        <strain evidence="1 2">DSM 22554</strain>
    </source>
</reference>
<evidence type="ECO:0000313" key="2">
    <source>
        <dbReference type="Proteomes" id="UP000294616"/>
    </source>
</evidence>
<dbReference type="RefSeq" id="WP_132220333.1">
    <property type="nucleotide sequence ID" value="NZ_SMGO01000001.1"/>
</dbReference>
<dbReference type="PIRSF" id="PIRSF024492">
    <property type="entry name" value="UCP024492"/>
    <property type="match status" value="1"/>
</dbReference>
<dbReference type="InterPro" id="IPR007438">
    <property type="entry name" value="DUF488"/>
</dbReference>
<comment type="caution">
    <text evidence="1">The sequence shown here is derived from an EMBL/GenBank/DDBJ whole genome shotgun (WGS) entry which is preliminary data.</text>
</comment>
<dbReference type="PANTHER" id="PTHR39337:SF1">
    <property type="entry name" value="BLR5642 PROTEIN"/>
    <property type="match status" value="1"/>
</dbReference>
<dbReference type="Proteomes" id="UP000294616">
    <property type="component" value="Unassembled WGS sequence"/>
</dbReference>
<gene>
    <name evidence="1" type="ORF">C8N28_0030</name>
</gene>
<dbReference type="PANTHER" id="PTHR39337">
    <property type="entry name" value="BLR5642 PROTEIN"/>
    <property type="match status" value="1"/>
</dbReference>
<dbReference type="OrthoDB" id="9789109at2"/>
<organism evidence="1 2">
    <name type="scientific">Albibacterium bauzanense</name>
    <dbReference type="NCBI Taxonomy" id="653929"/>
    <lineage>
        <taxon>Bacteria</taxon>
        <taxon>Pseudomonadati</taxon>
        <taxon>Bacteroidota</taxon>
        <taxon>Sphingobacteriia</taxon>
        <taxon>Sphingobacteriales</taxon>
        <taxon>Sphingobacteriaceae</taxon>
        <taxon>Albibacterium</taxon>
    </lineage>
</organism>
<keyword evidence="2" id="KW-1185">Reference proteome</keyword>
<name>A0A4R1LYV8_9SPHI</name>
<proteinExistence type="predicted"/>
<accession>A0A4R1LYV8</accession>
<evidence type="ECO:0000313" key="1">
    <source>
        <dbReference type="EMBL" id="TCK84738.1"/>
    </source>
</evidence>
<protein>
    <submittedName>
        <fullName evidence="1">Uncharacterized protein DUF488</fullName>
    </submittedName>
</protein>
<dbReference type="AlphaFoldDB" id="A0A4R1LYV8"/>
<sequence length="172" mass="19994">MEKFTIWTVGHSTRSFSEFLELLQHNSIKLLVDVRSLPGSRKFPQFNKENLETELPANGIEYQHMLALGGRRKVHKDSKNTAWRNPSFQGYADYMETEEFRTALNELENSSKNQNTCIMCSEAVWWRCHRSMIADALKLDGWKVLHILSLTKLEKHPYTSPASIKNGKLFYN</sequence>